<dbReference type="InterPro" id="IPR036396">
    <property type="entry name" value="Cyt_P450_sf"/>
</dbReference>
<evidence type="ECO:0000256" key="4">
    <source>
        <dbReference type="ARBA" id="ARBA00022617"/>
    </source>
</evidence>
<dbReference type="InterPro" id="IPR052306">
    <property type="entry name" value="CYP450_71D"/>
</dbReference>
<dbReference type="STRING" id="56857.A0A200RBT9"/>
<comment type="similarity">
    <text evidence="3">Belongs to the cytochrome P450 family.</text>
</comment>
<keyword evidence="11" id="KW-0472">Membrane</keyword>
<reference evidence="12 13" key="1">
    <citation type="journal article" date="2017" name="Mol. Plant">
        <title>The Genome of Medicinal Plant Macleaya cordata Provides New Insights into Benzylisoquinoline Alkaloids Metabolism.</title>
        <authorList>
            <person name="Liu X."/>
            <person name="Liu Y."/>
            <person name="Huang P."/>
            <person name="Ma Y."/>
            <person name="Qing Z."/>
            <person name="Tang Q."/>
            <person name="Cao H."/>
            <person name="Cheng P."/>
            <person name="Zheng Y."/>
            <person name="Yuan Z."/>
            <person name="Zhou Y."/>
            <person name="Liu J."/>
            <person name="Tang Z."/>
            <person name="Zhuo Y."/>
            <person name="Zhang Y."/>
            <person name="Yu L."/>
            <person name="Huang J."/>
            <person name="Yang P."/>
            <person name="Peng Q."/>
            <person name="Zhang J."/>
            <person name="Jiang W."/>
            <person name="Zhang Z."/>
            <person name="Lin K."/>
            <person name="Ro D.K."/>
            <person name="Chen X."/>
            <person name="Xiong X."/>
            <person name="Shang Y."/>
            <person name="Huang S."/>
            <person name="Zeng J."/>
        </authorList>
    </citation>
    <scope>NUCLEOTIDE SEQUENCE [LARGE SCALE GENOMIC DNA]</scope>
    <source>
        <strain evidence="13">cv. BLH2017</strain>
        <tissue evidence="12">Root</tissue>
    </source>
</reference>
<dbReference type="OMA" id="TTMELMI"/>
<dbReference type="GO" id="GO:0016705">
    <property type="term" value="F:oxidoreductase activity, acting on paired donors, with incorporation or reduction of molecular oxygen"/>
    <property type="evidence" value="ECO:0007669"/>
    <property type="project" value="InterPro"/>
</dbReference>
<comment type="cofactor">
    <cofactor evidence="1">
        <name>heme</name>
        <dbReference type="ChEBI" id="CHEBI:30413"/>
    </cofactor>
</comment>
<keyword evidence="9" id="KW-0408">Iron</keyword>
<name>A0A200RBT9_MACCD</name>
<evidence type="ECO:0000256" key="6">
    <source>
        <dbReference type="ARBA" id="ARBA00022723"/>
    </source>
</evidence>
<dbReference type="PRINTS" id="PR00385">
    <property type="entry name" value="P450"/>
</dbReference>
<evidence type="ECO:0000256" key="9">
    <source>
        <dbReference type="ARBA" id="ARBA00023004"/>
    </source>
</evidence>
<evidence type="ECO:0000313" key="13">
    <source>
        <dbReference type="Proteomes" id="UP000195402"/>
    </source>
</evidence>
<dbReference type="PANTHER" id="PTHR47953:SF19">
    <property type="entry name" value="OS06G0641600 PROTEIN"/>
    <property type="match status" value="1"/>
</dbReference>
<evidence type="ECO:0000256" key="3">
    <source>
        <dbReference type="ARBA" id="ARBA00010617"/>
    </source>
</evidence>
<dbReference type="SUPFAM" id="SSF48264">
    <property type="entry name" value="Cytochrome P450"/>
    <property type="match status" value="1"/>
</dbReference>
<keyword evidence="13" id="KW-1185">Reference proteome</keyword>
<dbReference type="AlphaFoldDB" id="A0A200RBT9"/>
<keyword evidence="6" id="KW-0479">Metal-binding</keyword>
<dbReference type="Gene3D" id="1.10.630.10">
    <property type="entry name" value="Cytochrome P450"/>
    <property type="match status" value="1"/>
</dbReference>
<keyword evidence="8" id="KW-0560">Oxidoreductase</keyword>
<evidence type="ECO:0000313" key="12">
    <source>
        <dbReference type="EMBL" id="OVA20180.1"/>
    </source>
</evidence>
<dbReference type="EMBL" id="MVGT01000146">
    <property type="protein sequence ID" value="OVA20180.1"/>
    <property type="molecule type" value="Genomic_DNA"/>
</dbReference>
<dbReference type="GO" id="GO:0020037">
    <property type="term" value="F:heme binding"/>
    <property type="evidence" value="ECO:0007669"/>
    <property type="project" value="InterPro"/>
</dbReference>
<dbReference type="PRINTS" id="PR00463">
    <property type="entry name" value="EP450I"/>
</dbReference>
<dbReference type="GO" id="GO:0033075">
    <property type="term" value="P:isoquinoline alkaloid biosynthetic process"/>
    <property type="evidence" value="ECO:0007669"/>
    <property type="project" value="UniProtKB-ARBA"/>
</dbReference>
<dbReference type="InParanoid" id="A0A200RBT9"/>
<dbReference type="GO" id="GO:0004497">
    <property type="term" value="F:monooxygenase activity"/>
    <property type="evidence" value="ECO:0007669"/>
    <property type="project" value="UniProtKB-KW"/>
</dbReference>
<keyword evidence="4" id="KW-0349">Heme</keyword>
<evidence type="ECO:0000256" key="10">
    <source>
        <dbReference type="ARBA" id="ARBA00023033"/>
    </source>
</evidence>
<evidence type="ECO:0000256" key="1">
    <source>
        <dbReference type="ARBA" id="ARBA00001971"/>
    </source>
</evidence>
<evidence type="ECO:0000256" key="11">
    <source>
        <dbReference type="ARBA" id="ARBA00023136"/>
    </source>
</evidence>
<dbReference type="InterPro" id="IPR002401">
    <property type="entry name" value="Cyt_P450_E_grp-I"/>
</dbReference>
<dbReference type="GO" id="GO:0016020">
    <property type="term" value="C:membrane"/>
    <property type="evidence" value="ECO:0007669"/>
    <property type="project" value="UniProtKB-SubCell"/>
</dbReference>
<dbReference type="PANTHER" id="PTHR47953">
    <property type="entry name" value="OS08G0105600 PROTEIN"/>
    <property type="match status" value="1"/>
</dbReference>
<proteinExistence type="inferred from homology"/>
<evidence type="ECO:0000256" key="7">
    <source>
        <dbReference type="ARBA" id="ARBA00022989"/>
    </source>
</evidence>
<dbReference type="InterPro" id="IPR001128">
    <property type="entry name" value="Cyt_P450"/>
</dbReference>
<comment type="caution">
    <text evidence="12">The sequence shown here is derived from an EMBL/GenBank/DDBJ whole genome shotgun (WGS) entry which is preliminary data.</text>
</comment>
<accession>A0A200RBT9</accession>
<evidence type="ECO:0000256" key="2">
    <source>
        <dbReference type="ARBA" id="ARBA00004167"/>
    </source>
</evidence>
<keyword evidence="7" id="KW-1133">Transmembrane helix</keyword>
<keyword evidence="5" id="KW-0812">Transmembrane</keyword>
<dbReference type="OrthoDB" id="2789670at2759"/>
<dbReference type="Proteomes" id="UP000195402">
    <property type="component" value="Unassembled WGS sequence"/>
</dbReference>
<evidence type="ECO:0000256" key="8">
    <source>
        <dbReference type="ARBA" id="ARBA00023002"/>
    </source>
</evidence>
<protein>
    <submittedName>
        <fullName evidence="12">Cytochrome P450</fullName>
    </submittedName>
</protein>
<comment type="subcellular location">
    <subcellularLocation>
        <location evidence="2">Membrane</location>
        <topology evidence="2">Single-pass membrane protein</topology>
    </subcellularLocation>
</comment>
<dbReference type="Pfam" id="PF00067">
    <property type="entry name" value="p450"/>
    <property type="match status" value="1"/>
</dbReference>
<dbReference type="GO" id="GO:0005506">
    <property type="term" value="F:iron ion binding"/>
    <property type="evidence" value="ECO:0007669"/>
    <property type="project" value="InterPro"/>
</dbReference>
<gene>
    <name evidence="12" type="ORF">BVC80_1663g78</name>
</gene>
<evidence type="ECO:0000256" key="5">
    <source>
        <dbReference type="ARBA" id="ARBA00022692"/>
    </source>
</evidence>
<sequence>MVIKTDMGKLEEDLVDVLLRIQEGGGLEFPITTNNVKAVIFDIFTAGTEPSSTTVEWALSEMLKNPRVMKKAQAEFRRVLNRNKQVDESEIHELNYLKLVIKETIRLHPALPLNTPTTM</sequence>
<keyword evidence="10" id="KW-0503">Monooxygenase</keyword>
<organism evidence="12 13">
    <name type="scientific">Macleaya cordata</name>
    <name type="common">Five-seeded plume-poppy</name>
    <name type="synonym">Bocconia cordata</name>
    <dbReference type="NCBI Taxonomy" id="56857"/>
    <lineage>
        <taxon>Eukaryota</taxon>
        <taxon>Viridiplantae</taxon>
        <taxon>Streptophyta</taxon>
        <taxon>Embryophyta</taxon>
        <taxon>Tracheophyta</taxon>
        <taxon>Spermatophyta</taxon>
        <taxon>Magnoliopsida</taxon>
        <taxon>Ranunculales</taxon>
        <taxon>Papaveraceae</taxon>
        <taxon>Papaveroideae</taxon>
        <taxon>Macleaya</taxon>
    </lineage>
</organism>